<name>A0ABT4K6U1_9LACO</name>
<sequence>MYVPEQELFDQLYIESDQLGYDTYDHLPLRTENAKYPFVVIGDTQQIPINYRNAIGGTFTVTIHVWSTGEDRFIVAKMMERLARLGEEVVVTDHFRFVGRFNQEDRQIITDTSVPDTVLKHGILTLVFNLG</sequence>
<dbReference type="Gene3D" id="3.30.2000.30">
    <property type="match status" value="1"/>
</dbReference>
<evidence type="ECO:0000313" key="1">
    <source>
        <dbReference type="EMBL" id="MCZ3781368.1"/>
    </source>
</evidence>
<accession>A0ABT4K6U1</accession>
<proteinExistence type="predicted"/>
<dbReference type="InterPro" id="IPR053745">
    <property type="entry name" value="Viral_Tail_Comp_sf"/>
</dbReference>
<reference evidence="1 2" key="1">
    <citation type="submission" date="2022-01" db="EMBL/GenBank/DDBJ databases">
        <title>VMRC isolate genome collection.</title>
        <authorList>
            <person name="France M."/>
            <person name="Rutt L."/>
            <person name="Humphrys M."/>
            <person name="Ravel J."/>
        </authorList>
    </citation>
    <scope>NUCLEOTIDE SEQUENCE [LARGE SCALE GENOMIC DNA]</scope>
    <source>
        <strain evidence="1 2">C0030B4</strain>
    </source>
</reference>
<evidence type="ECO:0000313" key="2">
    <source>
        <dbReference type="Proteomes" id="UP001527392"/>
    </source>
</evidence>
<dbReference type="Proteomes" id="UP001527392">
    <property type="component" value="Unassembled WGS sequence"/>
</dbReference>
<dbReference type="RefSeq" id="WP_269257271.1">
    <property type="nucleotide sequence ID" value="NZ_JAKHMK010000006.1"/>
</dbReference>
<keyword evidence="2" id="KW-1185">Reference proteome</keyword>
<protein>
    <submittedName>
        <fullName evidence="1">DUF3168 domain-containing protein</fullName>
    </submittedName>
</protein>
<gene>
    <name evidence="1" type="ORF">L2504_04320</name>
</gene>
<dbReference type="EMBL" id="JAKHMS010000007">
    <property type="protein sequence ID" value="MCZ3781368.1"/>
    <property type="molecule type" value="Genomic_DNA"/>
</dbReference>
<comment type="caution">
    <text evidence="1">The sequence shown here is derived from an EMBL/GenBank/DDBJ whole genome shotgun (WGS) entry which is preliminary data.</text>
</comment>
<organism evidence="1 2">
    <name type="scientific">Limosilactobacillus vaginalis</name>
    <dbReference type="NCBI Taxonomy" id="1633"/>
    <lineage>
        <taxon>Bacteria</taxon>
        <taxon>Bacillati</taxon>
        <taxon>Bacillota</taxon>
        <taxon>Bacilli</taxon>
        <taxon>Lactobacillales</taxon>
        <taxon>Lactobacillaceae</taxon>
        <taxon>Limosilactobacillus</taxon>
    </lineage>
</organism>